<dbReference type="OrthoDB" id="9816541at2"/>
<dbReference type="InterPro" id="IPR028978">
    <property type="entry name" value="Chorismate_lyase_/UTRA_dom_sf"/>
</dbReference>
<dbReference type="GO" id="GO:0003700">
    <property type="term" value="F:DNA-binding transcription factor activity"/>
    <property type="evidence" value="ECO:0007669"/>
    <property type="project" value="InterPro"/>
</dbReference>
<dbReference type="SUPFAM" id="SSF46785">
    <property type="entry name" value="Winged helix' DNA-binding domain"/>
    <property type="match status" value="1"/>
</dbReference>
<organism evidence="4 5">
    <name type="scientific">Aerococcus urinaehominis</name>
    <dbReference type="NCBI Taxonomy" id="128944"/>
    <lineage>
        <taxon>Bacteria</taxon>
        <taxon>Bacillati</taxon>
        <taxon>Bacillota</taxon>
        <taxon>Bacilli</taxon>
        <taxon>Lactobacillales</taxon>
        <taxon>Aerococcaceae</taxon>
        <taxon>Aerococcus</taxon>
    </lineage>
</organism>
<dbReference type="GO" id="GO:0045892">
    <property type="term" value="P:negative regulation of DNA-templated transcription"/>
    <property type="evidence" value="ECO:0007669"/>
    <property type="project" value="TreeGrafter"/>
</dbReference>
<dbReference type="PANTHER" id="PTHR44846">
    <property type="entry name" value="MANNOSYL-D-GLYCERATE TRANSPORT/METABOLISM SYSTEM REPRESSOR MNGR-RELATED"/>
    <property type="match status" value="1"/>
</dbReference>
<evidence type="ECO:0000256" key="1">
    <source>
        <dbReference type="ARBA" id="ARBA00023015"/>
    </source>
</evidence>
<dbReference type="SMART" id="SM00866">
    <property type="entry name" value="UTRA"/>
    <property type="match status" value="1"/>
</dbReference>
<dbReference type="InterPro" id="IPR000524">
    <property type="entry name" value="Tscrpt_reg_HTH_GntR"/>
</dbReference>
<dbReference type="Gene3D" id="3.40.1410.10">
    <property type="entry name" value="Chorismate lyase-like"/>
    <property type="match status" value="1"/>
</dbReference>
<dbReference type="Gene3D" id="1.10.10.10">
    <property type="entry name" value="Winged helix-like DNA-binding domain superfamily/Winged helix DNA-binding domain"/>
    <property type="match status" value="1"/>
</dbReference>
<keyword evidence="3" id="KW-0804">Transcription</keyword>
<evidence type="ECO:0000256" key="2">
    <source>
        <dbReference type="ARBA" id="ARBA00023125"/>
    </source>
</evidence>
<dbReference type="GO" id="GO:0003677">
    <property type="term" value="F:DNA binding"/>
    <property type="evidence" value="ECO:0007669"/>
    <property type="project" value="UniProtKB-KW"/>
</dbReference>
<name>A0A109RGH4_9LACT</name>
<keyword evidence="5" id="KW-1185">Reference proteome</keyword>
<protein>
    <submittedName>
        <fullName evidence="4">GntR family transcriptional regulator</fullName>
    </submittedName>
</protein>
<dbReference type="CDD" id="cd07377">
    <property type="entry name" value="WHTH_GntR"/>
    <property type="match status" value="1"/>
</dbReference>
<accession>A0A109RGH4</accession>
<dbReference type="AlphaFoldDB" id="A0A109RGH4"/>
<reference evidence="5" key="2">
    <citation type="submission" date="2016-01" db="EMBL/GenBank/DDBJ databases">
        <title>Six Aerococcus type strain genome sequencing and assembly using PacBio and Illumina Hiseq.</title>
        <authorList>
            <person name="Carkaci D."/>
            <person name="Dargis R."/>
            <person name="Nielsen X.C."/>
            <person name="Skovgaard O."/>
            <person name="Fuursted K."/>
            <person name="Christensen J.J."/>
        </authorList>
    </citation>
    <scope>NUCLEOTIDE SEQUENCE [LARGE SCALE GENOMIC DNA]</scope>
    <source>
        <strain evidence="5">CCUG42038B</strain>
    </source>
</reference>
<evidence type="ECO:0000313" key="4">
    <source>
        <dbReference type="EMBL" id="AMB98556.1"/>
    </source>
</evidence>
<dbReference type="Pfam" id="PF00392">
    <property type="entry name" value="GntR"/>
    <property type="match status" value="1"/>
</dbReference>
<proteinExistence type="predicted"/>
<sequence length="240" mass="27897">MLKYEKIAQKIYRYITDHQLQQGDKLPSLDELTNNFLVSKNTVIKALEMMEKQGLIYQVRGSGIFVRQPRRKGYINLMDLQGFNSSLREFDLNSQVLALDLIPANEELCRNLDLAPGDPVYYVNRVRYIEGRPFCIEASYFPQKLVPYLSEEIATSSLFSYLRQGLGLDIHYVDHFMRARRLHPEEAKHLQLKSGDPTIVIESNYYLADGMPVDFSKICYHYNETQFFSQGEMTSPIFLD</sequence>
<reference evidence="4 5" key="1">
    <citation type="journal article" date="2016" name="Genome Announc.">
        <title>Complete Genome Sequences of Aerococcus christensenii CCUG 28831T, Aerococcus sanguinicola CCUG 43001T, Aerococcus urinae CCUG 36881T, Aerococcus urinaeequi CCUG 28094T, Aerococcus urinaehominis CCUG 42038 BT, and Aerococcus viridans CCUG 4311T.</title>
        <authorList>
            <person name="Carkaci D."/>
            <person name="Dargis R."/>
            <person name="Nielsen X.C."/>
            <person name="Skovgaard O."/>
            <person name="Fuursted K."/>
            <person name="Christensen J.J."/>
        </authorList>
    </citation>
    <scope>NUCLEOTIDE SEQUENCE [LARGE SCALE GENOMIC DNA]</scope>
    <source>
        <strain evidence="4 5">CCUG42038B</strain>
    </source>
</reference>
<dbReference type="InterPro" id="IPR050679">
    <property type="entry name" value="Bact_HTH_transcr_reg"/>
</dbReference>
<keyword evidence="2" id="KW-0238">DNA-binding</keyword>
<evidence type="ECO:0000313" key="5">
    <source>
        <dbReference type="Proteomes" id="UP000062260"/>
    </source>
</evidence>
<dbReference type="KEGG" id="auh:AWM75_00470"/>
<dbReference type="InterPro" id="IPR011663">
    <property type="entry name" value="UTRA"/>
</dbReference>
<gene>
    <name evidence="4" type="ORF">AWM75_00470</name>
</gene>
<dbReference type="SUPFAM" id="SSF64288">
    <property type="entry name" value="Chorismate lyase-like"/>
    <property type="match status" value="1"/>
</dbReference>
<dbReference type="Pfam" id="PF07702">
    <property type="entry name" value="UTRA"/>
    <property type="match status" value="1"/>
</dbReference>
<keyword evidence="1" id="KW-0805">Transcription regulation</keyword>
<dbReference type="EMBL" id="CP014163">
    <property type="protein sequence ID" value="AMB98556.1"/>
    <property type="molecule type" value="Genomic_DNA"/>
</dbReference>
<dbReference type="InterPro" id="IPR036388">
    <property type="entry name" value="WH-like_DNA-bd_sf"/>
</dbReference>
<dbReference type="Proteomes" id="UP000062260">
    <property type="component" value="Chromosome"/>
</dbReference>
<dbReference type="RefSeq" id="WP_067977215.1">
    <property type="nucleotide sequence ID" value="NZ_CP014163.1"/>
</dbReference>
<dbReference type="PANTHER" id="PTHR44846:SF4">
    <property type="entry name" value="HTH GNTR-TYPE DOMAIN-CONTAINING PROTEIN"/>
    <property type="match status" value="1"/>
</dbReference>
<evidence type="ECO:0000256" key="3">
    <source>
        <dbReference type="ARBA" id="ARBA00023163"/>
    </source>
</evidence>
<dbReference type="InterPro" id="IPR036390">
    <property type="entry name" value="WH_DNA-bd_sf"/>
</dbReference>
<dbReference type="STRING" id="128944.AWM75_00470"/>
<dbReference type="SMART" id="SM00345">
    <property type="entry name" value="HTH_GNTR"/>
    <property type="match status" value="1"/>
</dbReference>
<dbReference type="PROSITE" id="PS50949">
    <property type="entry name" value="HTH_GNTR"/>
    <property type="match status" value="1"/>
</dbReference>